<reference evidence="2" key="2">
    <citation type="submission" date="2017-06" db="EMBL/GenBank/DDBJ databases">
        <title>WGS assembly of Brachypodium distachyon.</title>
        <authorList>
            <consortium name="The International Brachypodium Initiative"/>
            <person name="Lucas S."/>
            <person name="Harmon-Smith M."/>
            <person name="Lail K."/>
            <person name="Tice H."/>
            <person name="Grimwood J."/>
            <person name="Bruce D."/>
            <person name="Barry K."/>
            <person name="Shu S."/>
            <person name="Lindquist E."/>
            <person name="Wang M."/>
            <person name="Pitluck S."/>
            <person name="Vogel J.P."/>
            <person name="Garvin D.F."/>
            <person name="Mockler T.C."/>
            <person name="Schmutz J."/>
            <person name="Rokhsar D."/>
            <person name="Bevan M.W."/>
        </authorList>
    </citation>
    <scope>NUCLEOTIDE SEQUENCE</scope>
    <source>
        <strain evidence="2">Bd21</strain>
    </source>
</reference>
<evidence type="ECO:0000313" key="3">
    <source>
        <dbReference type="EnsemblPlants" id="KQK20579"/>
    </source>
</evidence>
<keyword evidence="4" id="KW-1185">Reference proteome</keyword>
<evidence type="ECO:0000256" key="1">
    <source>
        <dbReference type="SAM" id="MobiDB-lite"/>
    </source>
</evidence>
<accession>A0A0Q3JSE5</accession>
<dbReference type="Gramene" id="PNT76901">
    <property type="protein sequence ID" value="PNT76901"/>
    <property type="gene ID" value="BRADI_1g55452v3"/>
</dbReference>
<dbReference type="EMBL" id="CM000880">
    <property type="protein sequence ID" value="KQK20579.1"/>
    <property type="molecule type" value="Genomic_DNA"/>
</dbReference>
<dbReference type="Proteomes" id="UP000008810">
    <property type="component" value="Chromosome 1"/>
</dbReference>
<name>A0A0Q3JSE5_BRADI</name>
<feature type="region of interest" description="Disordered" evidence="1">
    <location>
        <begin position="70"/>
        <end position="91"/>
    </location>
</feature>
<reference evidence="2 3" key="1">
    <citation type="journal article" date="2010" name="Nature">
        <title>Genome sequencing and analysis of the model grass Brachypodium distachyon.</title>
        <authorList>
            <consortium name="International Brachypodium Initiative"/>
        </authorList>
    </citation>
    <scope>NUCLEOTIDE SEQUENCE [LARGE SCALE GENOMIC DNA]</scope>
    <source>
        <strain evidence="2 3">Bd21</strain>
    </source>
</reference>
<dbReference type="EMBL" id="CM000880">
    <property type="protein sequence ID" value="PNT76901.1"/>
    <property type="molecule type" value="Genomic_DNA"/>
</dbReference>
<gene>
    <name evidence="2" type="ORF">BRADI_1g55452v3</name>
</gene>
<dbReference type="Gramene" id="KQK20579">
    <property type="protein sequence ID" value="KQK20579"/>
    <property type="gene ID" value="BRADI_1g55452v3"/>
</dbReference>
<dbReference type="AlphaFoldDB" id="A0A0Q3JSE5"/>
<dbReference type="Gramene" id="PNT76899">
    <property type="protein sequence ID" value="PNT76899"/>
    <property type="gene ID" value="BRADI_1g55452v3"/>
</dbReference>
<feature type="region of interest" description="Disordered" evidence="1">
    <location>
        <begin position="29"/>
        <end position="52"/>
    </location>
</feature>
<evidence type="ECO:0000313" key="4">
    <source>
        <dbReference type="Proteomes" id="UP000008810"/>
    </source>
</evidence>
<dbReference type="EnsemblPlants" id="PNT76899">
    <property type="protein sequence ID" value="PNT76899"/>
    <property type="gene ID" value="BRADI_1g55452v3"/>
</dbReference>
<sequence length="91" mass="9753">MVAGRGPPAADRPDHIDVALLHPTLFPRRIVPPPSARSAQPSSSGGGPPAARFKILPNCLGYRSRDRGHQTELRKNYQGGSYPIDAVSMPV</sequence>
<protein>
    <submittedName>
        <fullName evidence="2 3">Uncharacterized protein</fullName>
    </submittedName>
</protein>
<evidence type="ECO:0000313" key="2">
    <source>
        <dbReference type="EMBL" id="KQK20579.1"/>
    </source>
</evidence>
<dbReference type="InParanoid" id="A0A0Q3JSE5"/>
<organism evidence="2">
    <name type="scientific">Brachypodium distachyon</name>
    <name type="common">Purple false brome</name>
    <name type="synonym">Trachynia distachya</name>
    <dbReference type="NCBI Taxonomy" id="15368"/>
    <lineage>
        <taxon>Eukaryota</taxon>
        <taxon>Viridiplantae</taxon>
        <taxon>Streptophyta</taxon>
        <taxon>Embryophyta</taxon>
        <taxon>Tracheophyta</taxon>
        <taxon>Spermatophyta</taxon>
        <taxon>Magnoliopsida</taxon>
        <taxon>Liliopsida</taxon>
        <taxon>Poales</taxon>
        <taxon>Poaceae</taxon>
        <taxon>BOP clade</taxon>
        <taxon>Pooideae</taxon>
        <taxon>Stipodae</taxon>
        <taxon>Brachypodieae</taxon>
        <taxon>Brachypodium</taxon>
    </lineage>
</organism>
<proteinExistence type="predicted"/>
<reference evidence="3" key="3">
    <citation type="submission" date="2018-08" db="UniProtKB">
        <authorList>
            <consortium name="EnsemblPlants"/>
        </authorList>
    </citation>
    <scope>IDENTIFICATION</scope>
    <source>
        <strain evidence="3">cv. Bd21</strain>
    </source>
</reference>
<dbReference type="EnsemblPlants" id="KQK20579">
    <property type="protein sequence ID" value="KQK20579"/>
    <property type="gene ID" value="BRADI_1g55452v3"/>
</dbReference>
<dbReference type="ExpressionAtlas" id="A0A0Q3JSE5">
    <property type="expression patterns" value="baseline"/>
</dbReference>
<dbReference type="EnsemblPlants" id="PNT76901">
    <property type="protein sequence ID" value="PNT76901"/>
    <property type="gene ID" value="BRADI_1g55452v3"/>
</dbReference>
<dbReference type="EMBL" id="CM000880">
    <property type="protein sequence ID" value="PNT76899.1"/>
    <property type="molecule type" value="Genomic_DNA"/>
</dbReference>